<dbReference type="InterPro" id="IPR020845">
    <property type="entry name" value="AMP-binding_CS"/>
</dbReference>
<dbReference type="InterPro" id="IPR000873">
    <property type="entry name" value="AMP-dep_synth/lig_dom"/>
</dbReference>
<dbReference type="Pfam" id="PF13193">
    <property type="entry name" value="AMP-binding_C"/>
    <property type="match status" value="1"/>
</dbReference>
<evidence type="ECO:0000313" key="11">
    <source>
        <dbReference type="Proteomes" id="UP000277864"/>
    </source>
</evidence>
<dbReference type="InterPro" id="IPR010072">
    <property type="entry name" value="DltA"/>
</dbReference>
<dbReference type="InterPro" id="IPR010071">
    <property type="entry name" value="AA_adenyl_dom"/>
</dbReference>
<dbReference type="NCBIfam" id="TIGR01733">
    <property type="entry name" value="AA-adenyl-dom"/>
    <property type="match status" value="1"/>
</dbReference>
<dbReference type="PROSITE" id="PS00455">
    <property type="entry name" value="AMP_BINDING"/>
    <property type="match status" value="1"/>
</dbReference>
<dbReference type="GO" id="GO:0070395">
    <property type="term" value="P:lipoteichoic acid biosynthetic process"/>
    <property type="evidence" value="ECO:0007669"/>
    <property type="project" value="UniProtKB-UniRule"/>
</dbReference>
<dbReference type="OrthoDB" id="9765680at2"/>
<feature type="binding site" evidence="7">
    <location>
        <position position="381"/>
    </location>
    <ligand>
        <name>ATP</name>
        <dbReference type="ChEBI" id="CHEBI:30616"/>
    </ligand>
</feature>
<dbReference type="InterPro" id="IPR045851">
    <property type="entry name" value="AMP-bd_C_sf"/>
</dbReference>
<comment type="pathway">
    <text evidence="7">Cell wall biogenesis; lipoteichoic acid biosynthesis.</text>
</comment>
<reference evidence="10 11" key="1">
    <citation type="submission" date="2018-03" db="EMBL/GenBank/DDBJ databases">
        <authorList>
            <person name="Gulvik C.A."/>
        </authorList>
    </citation>
    <scope>NUCLEOTIDE SEQUENCE [LARGE SCALE GENOMIC DNA]</scope>
    <source>
        <strain evidence="10 11">JCM 31581</strain>
    </source>
</reference>
<proteinExistence type="inferred from homology"/>
<dbReference type="RefSeq" id="WP_125943229.1">
    <property type="nucleotide sequence ID" value="NZ_PXZH01000002.1"/>
</dbReference>
<comment type="subcellular location">
    <subcellularLocation>
        <location evidence="7">Cytoplasm</location>
    </subcellularLocation>
</comment>
<keyword evidence="1 7" id="KW-0963">Cytoplasm</keyword>
<dbReference type="EMBL" id="PXZH01000002">
    <property type="protein sequence ID" value="RST89295.1"/>
    <property type="molecule type" value="Genomic_DNA"/>
</dbReference>
<dbReference type="EC" id="6.2.1.54" evidence="7"/>
<evidence type="ECO:0000259" key="8">
    <source>
        <dbReference type="Pfam" id="PF00501"/>
    </source>
</evidence>
<feature type="binding site" evidence="7">
    <location>
        <position position="491"/>
    </location>
    <ligand>
        <name>D-alanine</name>
        <dbReference type="ChEBI" id="CHEBI:57416"/>
    </ligand>
</feature>
<feature type="binding site" evidence="7">
    <location>
        <begin position="392"/>
        <end position="395"/>
    </location>
    <ligand>
        <name>ATP</name>
        <dbReference type="ChEBI" id="CHEBI:30616"/>
    </ligand>
</feature>
<protein>
    <recommendedName>
        <fullName evidence="7">D-alanine--D-alanyl carrier protein ligase</fullName>
        <shortName evidence="7">DCL</shortName>
        <ecNumber evidence="7">6.2.1.54</ecNumber>
    </recommendedName>
    <alternativeName>
        <fullName evidence="7">D-alanine--poly(phosphoribitol) ligase subunit 1</fullName>
    </alternativeName>
    <alternativeName>
        <fullName evidence="7">D-alanine-activating enzyme</fullName>
        <shortName evidence="7">DAE</shortName>
    </alternativeName>
</protein>
<dbReference type="PANTHER" id="PTHR45398">
    <property type="match status" value="1"/>
</dbReference>
<feature type="binding site" evidence="7">
    <location>
        <position position="299"/>
    </location>
    <ligand>
        <name>D-alanine</name>
        <dbReference type="ChEBI" id="CHEBI:57416"/>
    </ligand>
</feature>
<keyword evidence="3 7" id="KW-0547">Nucleotide-binding</keyword>
<dbReference type="GO" id="GO:0005737">
    <property type="term" value="C:cytoplasm"/>
    <property type="evidence" value="ECO:0007669"/>
    <property type="project" value="UniProtKB-SubCell"/>
</dbReference>
<dbReference type="FunFam" id="3.30.300.30:FF:000012">
    <property type="entry name" value="D-alanine--D-alanyl carrier protein ligase"/>
    <property type="match status" value="1"/>
</dbReference>
<evidence type="ECO:0000256" key="6">
    <source>
        <dbReference type="ARBA" id="ARBA00061336"/>
    </source>
</evidence>
<dbReference type="Proteomes" id="UP000277864">
    <property type="component" value="Unassembled WGS sequence"/>
</dbReference>
<evidence type="ECO:0000256" key="1">
    <source>
        <dbReference type="ARBA" id="ARBA00022490"/>
    </source>
</evidence>
<dbReference type="NCBIfam" id="TIGR01734">
    <property type="entry name" value="D-ala-DACP-lig"/>
    <property type="match status" value="1"/>
</dbReference>
<evidence type="ECO:0000256" key="7">
    <source>
        <dbReference type="HAMAP-Rule" id="MF_00593"/>
    </source>
</evidence>
<sequence>MINILEKIDEWAVKTPQAICFQDQEQAYTFLELKEQSDTLAHYLDEHYQNKLPVIVYGGLDFRMLVAFLAATKSGHAYIPLDVDTPEDRIEMITQVADFTAVIAFSDWPNIVIAEPIVTESLFDELTKTPKSYQLTHEVKEEENFYIIFTSGTTGVPKGVQISHNNLASYTDWMLADFNLKEEATYLSQAPYSFDLSVMNLYPSLLTGGKLVPLSKAMVQDFQALFENLPKMKLNVWVSTPSFVDICLMEPRFNGEVLSDLQTFLFCGEELTVQTAQALLERFPTADIYNTYGPTETTVAVTEIKITSEVLAKYDRLPVGYAKEDTTLYIVDEKGQVLSEGESGEIVIAGPSVSKGYLNNPEKTAQAFLEIEGQPAYKTGDQGMMKEHLLFYQGRIDFQVKLHGYRIELEDIDHHLMNVSYVSKGIVVPKYHQHKVVQLIAFVVPKDREIFAKDYQLTKAIKAELKEVVMDYMVPQKFVYVDSLPQTFNGKIDRKSLIHEVNAT</sequence>
<dbReference type="PANTHER" id="PTHR45398:SF1">
    <property type="entry name" value="ENZYME, PUTATIVE (JCVI)-RELATED"/>
    <property type="match status" value="1"/>
</dbReference>
<evidence type="ECO:0000256" key="3">
    <source>
        <dbReference type="ARBA" id="ARBA00022741"/>
    </source>
</evidence>
<dbReference type="CDD" id="cd05945">
    <property type="entry name" value="DltA"/>
    <property type="match status" value="1"/>
</dbReference>
<dbReference type="SUPFAM" id="SSF56801">
    <property type="entry name" value="Acetyl-CoA synthetase-like"/>
    <property type="match status" value="1"/>
</dbReference>
<feature type="binding site" evidence="7">
    <location>
        <begin position="290"/>
        <end position="295"/>
    </location>
    <ligand>
        <name>ATP</name>
        <dbReference type="ChEBI" id="CHEBI:30616"/>
    </ligand>
</feature>
<comment type="function">
    <text evidence="5 7">Catalyzes the first step in the D-alanylation of lipoteichoic acid (LTA), the activation of D-alanine and its transfer onto the D-alanyl carrier protein (Dcp) DltC. In an ATP-dependent two-step reaction, forms a high energy D-alanyl-AMP intermediate, followed by transfer of the D-alanyl residue as a thiol ester to the phosphopantheinyl prosthetic group of the Dcp. D-alanylation of LTA plays an important role in modulating the properties of the cell wall in Gram-positive bacteria, influencing the net charge of the cell wall.</text>
</comment>
<name>A0A429Z6H5_9ENTE</name>
<evidence type="ECO:0000256" key="5">
    <source>
        <dbReference type="ARBA" id="ARBA00054605"/>
    </source>
</evidence>
<feature type="domain" description="AMP-binding enzyme C-terminal" evidence="9">
    <location>
        <begin position="413"/>
        <end position="491"/>
    </location>
</feature>
<evidence type="ECO:0000256" key="4">
    <source>
        <dbReference type="ARBA" id="ARBA00022840"/>
    </source>
</evidence>
<dbReference type="GO" id="GO:0005524">
    <property type="term" value="F:ATP binding"/>
    <property type="evidence" value="ECO:0007669"/>
    <property type="project" value="UniProtKB-KW"/>
</dbReference>
<keyword evidence="2 7" id="KW-0436">Ligase</keyword>
<keyword evidence="11" id="KW-1185">Reference proteome</keyword>
<feature type="binding site" evidence="7">
    <location>
        <position position="491"/>
    </location>
    <ligand>
        <name>ATP</name>
        <dbReference type="ChEBI" id="CHEBI:30616"/>
    </ligand>
</feature>
<evidence type="ECO:0000313" key="10">
    <source>
        <dbReference type="EMBL" id="RST89295.1"/>
    </source>
</evidence>
<dbReference type="InterPro" id="IPR025110">
    <property type="entry name" value="AMP-bd_C"/>
</dbReference>
<comment type="catalytic activity">
    <reaction evidence="7">
        <text>holo-[D-alanyl-carrier protein] + D-alanine + ATP = D-alanyl-[D-alanyl-carrier protein] + AMP + diphosphate</text>
        <dbReference type="Rhea" id="RHEA:55132"/>
        <dbReference type="Rhea" id="RHEA-COMP:14102"/>
        <dbReference type="Rhea" id="RHEA-COMP:14103"/>
        <dbReference type="ChEBI" id="CHEBI:30616"/>
        <dbReference type="ChEBI" id="CHEBI:33019"/>
        <dbReference type="ChEBI" id="CHEBI:57416"/>
        <dbReference type="ChEBI" id="CHEBI:64479"/>
        <dbReference type="ChEBI" id="CHEBI:138620"/>
        <dbReference type="ChEBI" id="CHEBI:456215"/>
        <dbReference type="EC" id="6.2.1.54"/>
    </reaction>
</comment>
<gene>
    <name evidence="7 10" type="primary">dltA</name>
    <name evidence="10" type="ORF">C7P63_05845</name>
</gene>
<comment type="caution">
    <text evidence="10">The sequence shown here is derived from an EMBL/GenBank/DDBJ whole genome shotgun (WGS) entry which is preliminary data.</text>
</comment>
<organism evidence="10 11">
    <name type="scientific">Vagococcus humatus</name>
    <dbReference type="NCBI Taxonomy" id="1889241"/>
    <lineage>
        <taxon>Bacteria</taxon>
        <taxon>Bacillati</taxon>
        <taxon>Bacillota</taxon>
        <taxon>Bacilli</taxon>
        <taxon>Lactobacillales</taxon>
        <taxon>Enterococcaceae</taxon>
        <taxon>Vagococcus</taxon>
    </lineage>
</organism>
<feature type="domain" description="AMP-dependent synthetase/ligase" evidence="8">
    <location>
        <begin position="9"/>
        <end position="358"/>
    </location>
</feature>
<dbReference type="NCBIfam" id="NF003417">
    <property type="entry name" value="PRK04813.1"/>
    <property type="match status" value="1"/>
</dbReference>
<dbReference type="Gene3D" id="3.40.50.12780">
    <property type="entry name" value="N-terminal domain of ligase-like"/>
    <property type="match status" value="1"/>
</dbReference>
<dbReference type="AlphaFoldDB" id="A0A429Z6H5"/>
<dbReference type="InterPro" id="IPR044507">
    <property type="entry name" value="DltA-like"/>
</dbReference>
<dbReference type="HAMAP" id="MF_00593">
    <property type="entry name" value="DltA"/>
    <property type="match status" value="1"/>
</dbReference>
<feature type="binding site" evidence="7">
    <location>
        <begin position="150"/>
        <end position="151"/>
    </location>
    <ligand>
        <name>ATP</name>
        <dbReference type="ChEBI" id="CHEBI:30616"/>
    </ligand>
</feature>
<keyword evidence="4 7" id="KW-0067">ATP-binding</keyword>
<evidence type="ECO:0000256" key="2">
    <source>
        <dbReference type="ARBA" id="ARBA00022598"/>
    </source>
</evidence>
<dbReference type="Pfam" id="PF00501">
    <property type="entry name" value="AMP-binding"/>
    <property type="match status" value="1"/>
</dbReference>
<comment type="similarity">
    <text evidence="6 7">Belongs to the ATP-dependent AMP-binding enzyme family. DltA subfamily.</text>
</comment>
<evidence type="ECO:0000259" key="9">
    <source>
        <dbReference type="Pfam" id="PF13193"/>
    </source>
</evidence>
<dbReference type="UniPathway" id="UPA00556"/>
<dbReference type="InterPro" id="IPR042099">
    <property type="entry name" value="ANL_N_sf"/>
</dbReference>
<accession>A0A429Z6H5</accession>
<dbReference type="GO" id="GO:0047473">
    <property type="term" value="F:D-alanine [D-alanyl carrier protein] ligase activity"/>
    <property type="evidence" value="ECO:0007669"/>
    <property type="project" value="UniProtKB-UniRule"/>
</dbReference>
<dbReference type="Gene3D" id="3.30.300.30">
    <property type="match status" value="1"/>
</dbReference>
<feature type="binding site" evidence="7">
    <location>
        <position position="195"/>
    </location>
    <ligand>
        <name>D-alanine</name>
        <dbReference type="ChEBI" id="CHEBI:57416"/>
    </ligand>
</feature>